<organism evidence="2 3">
    <name type="scientific">Murinocardiopsis flavida</name>
    <dbReference type="NCBI Taxonomy" id="645275"/>
    <lineage>
        <taxon>Bacteria</taxon>
        <taxon>Bacillati</taxon>
        <taxon>Actinomycetota</taxon>
        <taxon>Actinomycetes</taxon>
        <taxon>Streptosporangiales</taxon>
        <taxon>Nocardiopsidaceae</taxon>
        <taxon>Murinocardiopsis</taxon>
    </lineage>
</organism>
<name>A0A2P8DF93_9ACTN</name>
<dbReference type="OrthoDB" id="7506349at2"/>
<keyword evidence="3" id="KW-1185">Reference proteome</keyword>
<evidence type="ECO:0000259" key="1">
    <source>
        <dbReference type="Pfam" id="PF17940"/>
    </source>
</evidence>
<gene>
    <name evidence="2" type="ORF">CLV63_11341</name>
</gene>
<dbReference type="InterPro" id="IPR041583">
    <property type="entry name" value="TetR_C_31"/>
</dbReference>
<dbReference type="InterPro" id="IPR009057">
    <property type="entry name" value="Homeodomain-like_sf"/>
</dbReference>
<dbReference type="RefSeq" id="WP_106584339.1">
    <property type="nucleotide sequence ID" value="NZ_PYGA01000013.1"/>
</dbReference>
<dbReference type="EMBL" id="PYGA01000013">
    <property type="protein sequence ID" value="PSK95878.1"/>
    <property type="molecule type" value="Genomic_DNA"/>
</dbReference>
<dbReference type="SUPFAM" id="SSF46689">
    <property type="entry name" value="Homeodomain-like"/>
    <property type="match status" value="1"/>
</dbReference>
<proteinExistence type="predicted"/>
<protein>
    <submittedName>
        <fullName evidence="2">TetR family transcriptional regulator</fullName>
    </submittedName>
</protein>
<reference evidence="2 3" key="1">
    <citation type="submission" date="2018-03" db="EMBL/GenBank/DDBJ databases">
        <title>Genomic Encyclopedia of Archaeal and Bacterial Type Strains, Phase II (KMG-II): from individual species to whole genera.</title>
        <authorList>
            <person name="Goeker M."/>
        </authorList>
    </citation>
    <scope>NUCLEOTIDE SEQUENCE [LARGE SCALE GENOMIC DNA]</scope>
    <source>
        <strain evidence="2 3">DSM 45312</strain>
    </source>
</reference>
<sequence>MPIRTEQDRTRREKAADGAIAVIAESGLRGLTHRAVDARTALPPGTASSCFRTRQALIDAALGRIIELDEAILDQLPPDWWRTPERAAETLTALLETWLGEARHHTRARMVLYLDASLAQHNEALYKEASLRFLGRAAEAMREVGFPAPERTAGVFVSQLDGILFGALARPFHPAADRAWLREAVEAVLRSLGTGGAAARV</sequence>
<comment type="caution">
    <text evidence="2">The sequence shown here is derived from an EMBL/GenBank/DDBJ whole genome shotgun (WGS) entry which is preliminary data.</text>
</comment>
<evidence type="ECO:0000313" key="2">
    <source>
        <dbReference type="EMBL" id="PSK95878.1"/>
    </source>
</evidence>
<accession>A0A2P8DF93</accession>
<dbReference type="Pfam" id="PF17940">
    <property type="entry name" value="TetR_C_31"/>
    <property type="match status" value="1"/>
</dbReference>
<evidence type="ECO:0000313" key="3">
    <source>
        <dbReference type="Proteomes" id="UP000240542"/>
    </source>
</evidence>
<dbReference type="Proteomes" id="UP000240542">
    <property type="component" value="Unassembled WGS sequence"/>
</dbReference>
<feature type="domain" description="Tetracyclin repressor-like C-terminal group 31" evidence="1">
    <location>
        <begin position="82"/>
        <end position="190"/>
    </location>
</feature>
<dbReference type="Gene3D" id="1.10.357.10">
    <property type="entry name" value="Tetracycline Repressor, domain 2"/>
    <property type="match status" value="1"/>
</dbReference>
<dbReference type="AlphaFoldDB" id="A0A2P8DF93"/>